<keyword evidence="5" id="KW-1185">Reference proteome</keyword>
<dbReference type="EMBL" id="CADEPM010000003">
    <property type="protein sequence ID" value="CAB3403483.1"/>
    <property type="molecule type" value="Genomic_DNA"/>
</dbReference>
<dbReference type="GO" id="GO:0009253">
    <property type="term" value="P:peptidoglycan catabolic process"/>
    <property type="evidence" value="ECO:0007669"/>
    <property type="project" value="InterPro"/>
</dbReference>
<dbReference type="CDD" id="cd06416">
    <property type="entry name" value="GH25_Lys1-like"/>
    <property type="match status" value="1"/>
</dbReference>
<evidence type="ECO:0000256" key="2">
    <source>
        <dbReference type="ARBA" id="ARBA00022729"/>
    </source>
</evidence>
<evidence type="ECO:0000256" key="3">
    <source>
        <dbReference type="SAM" id="SignalP"/>
    </source>
</evidence>
<dbReference type="SUPFAM" id="SSF51445">
    <property type="entry name" value="(Trans)glycosidases"/>
    <property type="match status" value="1"/>
</dbReference>
<dbReference type="Pfam" id="PF01183">
    <property type="entry name" value="Glyco_hydro_25"/>
    <property type="match status" value="1"/>
</dbReference>
<dbReference type="InterPro" id="IPR017853">
    <property type="entry name" value="GH"/>
</dbReference>
<name>A0A8S1EVC9_9PELO</name>
<dbReference type="InterPro" id="IPR051595">
    <property type="entry name" value="GH25_Enzymes"/>
</dbReference>
<dbReference type="GO" id="GO:0007165">
    <property type="term" value="P:signal transduction"/>
    <property type="evidence" value="ECO:0007669"/>
    <property type="project" value="TreeGrafter"/>
</dbReference>
<evidence type="ECO:0000256" key="1">
    <source>
        <dbReference type="ARBA" id="ARBA00010646"/>
    </source>
</evidence>
<dbReference type="InterPro" id="IPR002053">
    <property type="entry name" value="Glyco_hydro_25"/>
</dbReference>
<evidence type="ECO:0000313" key="4">
    <source>
        <dbReference type="EMBL" id="CAB3403483.1"/>
    </source>
</evidence>
<feature type="chain" id="PRO_5035849435" evidence="3">
    <location>
        <begin position="19"/>
        <end position="215"/>
    </location>
</feature>
<dbReference type="Proteomes" id="UP000494206">
    <property type="component" value="Unassembled WGS sequence"/>
</dbReference>
<dbReference type="GO" id="GO:0016998">
    <property type="term" value="P:cell wall macromolecule catabolic process"/>
    <property type="evidence" value="ECO:0007669"/>
    <property type="project" value="InterPro"/>
</dbReference>
<dbReference type="FunFam" id="3.20.20.80:FF:000134">
    <property type="entry name" value="Glycoside hydrolase"/>
    <property type="match status" value="1"/>
</dbReference>
<dbReference type="OrthoDB" id="2251794at2759"/>
<reference evidence="4 5" key="1">
    <citation type="submission" date="2020-04" db="EMBL/GenBank/DDBJ databases">
        <authorList>
            <person name="Laetsch R D."/>
            <person name="Stevens L."/>
            <person name="Kumar S."/>
            <person name="Blaxter L. M."/>
        </authorList>
    </citation>
    <scope>NUCLEOTIDE SEQUENCE [LARGE SCALE GENOMIC DNA]</scope>
</reference>
<feature type="signal peptide" evidence="3">
    <location>
        <begin position="1"/>
        <end position="18"/>
    </location>
</feature>
<comment type="caution">
    <text evidence="4">The sequence shown here is derived from an EMBL/GenBank/DDBJ whole genome shotgun (WGS) entry which is preliminary data.</text>
</comment>
<sequence>MLKSIAIIAVVLLSAANAKDGIDFIQAVSASTFNCLRTNGISFVIPRVFTSLGSIDGTGVNNVKNAHAGGITDVGAYLFPCLSSRCPSAATQVRNTISRLRAEKTTINYLWLDIERLAWPANHASNRKFIEEMVNEAKALNQPVGIYSNYYNWEEIVGLDYHGLSYLPLWWATYDNKPGFQDFKPFGGWTKPLIHQWKGTTNGKCGVSVDLNYKA</sequence>
<dbReference type="GO" id="GO:0003796">
    <property type="term" value="F:lysozyme activity"/>
    <property type="evidence" value="ECO:0007669"/>
    <property type="project" value="InterPro"/>
</dbReference>
<dbReference type="PANTHER" id="PTHR23208:SF16">
    <property type="entry name" value="LYSOZYME"/>
    <property type="match status" value="1"/>
</dbReference>
<comment type="similarity">
    <text evidence="1">Belongs to the glycosyl hydrolase 25 family.</text>
</comment>
<dbReference type="PROSITE" id="PS51904">
    <property type="entry name" value="GLYCOSYL_HYDROL_F25_2"/>
    <property type="match status" value="1"/>
</dbReference>
<dbReference type="AlphaFoldDB" id="A0A8S1EVC9"/>
<evidence type="ECO:0000313" key="5">
    <source>
        <dbReference type="Proteomes" id="UP000494206"/>
    </source>
</evidence>
<accession>A0A8S1EVC9</accession>
<organism evidence="4 5">
    <name type="scientific">Caenorhabditis bovis</name>
    <dbReference type="NCBI Taxonomy" id="2654633"/>
    <lineage>
        <taxon>Eukaryota</taxon>
        <taxon>Metazoa</taxon>
        <taxon>Ecdysozoa</taxon>
        <taxon>Nematoda</taxon>
        <taxon>Chromadorea</taxon>
        <taxon>Rhabditida</taxon>
        <taxon>Rhabditina</taxon>
        <taxon>Rhabditomorpha</taxon>
        <taxon>Rhabditoidea</taxon>
        <taxon>Rhabditidae</taxon>
        <taxon>Peloderinae</taxon>
        <taxon>Caenorhabditis</taxon>
    </lineage>
</organism>
<proteinExistence type="inferred from homology"/>
<gene>
    <name evidence="4" type="ORF">CBOVIS_LOCUS5950</name>
</gene>
<dbReference type="PANTHER" id="PTHR23208">
    <property type="entry name" value="LYSOZYME PROTEIN"/>
    <property type="match status" value="1"/>
</dbReference>
<keyword evidence="2 3" id="KW-0732">Signal</keyword>
<dbReference type="Gene3D" id="3.20.20.80">
    <property type="entry name" value="Glycosidases"/>
    <property type="match status" value="1"/>
</dbReference>
<dbReference type="GO" id="GO:0045087">
    <property type="term" value="P:innate immune response"/>
    <property type="evidence" value="ECO:0007669"/>
    <property type="project" value="TreeGrafter"/>
</dbReference>
<protein>
    <submittedName>
        <fullName evidence="4">Uncharacterized protein</fullName>
    </submittedName>
</protein>